<feature type="transmembrane region" description="Helical" evidence="1">
    <location>
        <begin position="28"/>
        <end position="48"/>
    </location>
</feature>
<dbReference type="AlphaFoldDB" id="A0A1H5SVK2"/>
<proteinExistence type="predicted"/>
<keyword evidence="1" id="KW-0812">Transmembrane</keyword>
<evidence type="ECO:0008006" key="4">
    <source>
        <dbReference type="Google" id="ProtNLM"/>
    </source>
</evidence>
<reference evidence="3" key="1">
    <citation type="submission" date="2016-10" db="EMBL/GenBank/DDBJ databases">
        <authorList>
            <person name="Varghese N."/>
            <person name="Submissions S."/>
        </authorList>
    </citation>
    <scope>NUCLEOTIDE SEQUENCE [LARGE SCALE GENOMIC DNA]</scope>
    <source>
        <strain evidence="3">CGMCC 1.7062</strain>
    </source>
</reference>
<keyword evidence="1" id="KW-1133">Transmembrane helix</keyword>
<keyword evidence="1" id="KW-0472">Membrane</keyword>
<accession>A0A1H5SVK2</accession>
<protein>
    <recommendedName>
        <fullName evidence="4">DUF4381 domain-containing protein</fullName>
    </recommendedName>
</protein>
<keyword evidence="3" id="KW-1185">Reference proteome</keyword>
<organism evidence="2 3">
    <name type="scientific">Vibrio hangzhouensis</name>
    <dbReference type="NCBI Taxonomy" id="462991"/>
    <lineage>
        <taxon>Bacteria</taxon>
        <taxon>Pseudomonadati</taxon>
        <taxon>Pseudomonadota</taxon>
        <taxon>Gammaproteobacteria</taxon>
        <taxon>Vibrionales</taxon>
        <taxon>Vibrionaceae</taxon>
        <taxon>Vibrio</taxon>
    </lineage>
</organism>
<dbReference type="Proteomes" id="UP000236721">
    <property type="component" value="Unassembled WGS sequence"/>
</dbReference>
<name>A0A1H5SVK2_9VIBR</name>
<dbReference type="EMBL" id="FNVG01000002">
    <property type="protein sequence ID" value="SEF54539.1"/>
    <property type="molecule type" value="Genomic_DNA"/>
</dbReference>
<evidence type="ECO:0000256" key="1">
    <source>
        <dbReference type="SAM" id="Phobius"/>
    </source>
</evidence>
<dbReference type="InterPro" id="IPR025489">
    <property type="entry name" value="DUF4381"/>
</dbReference>
<evidence type="ECO:0000313" key="2">
    <source>
        <dbReference type="EMBL" id="SEF54539.1"/>
    </source>
</evidence>
<evidence type="ECO:0000313" key="3">
    <source>
        <dbReference type="Proteomes" id="UP000236721"/>
    </source>
</evidence>
<gene>
    <name evidence="2" type="ORF">SAMN04488244_10217</name>
</gene>
<dbReference type="RefSeq" id="WP_103878640.1">
    <property type="nucleotide sequence ID" value="NZ_FNVG01000002.1"/>
</dbReference>
<dbReference type="Pfam" id="PF14316">
    <property type="entry name" value="DUF4381"/>
    <property type="match status" value="1"/>
</dbReference>
<sequence length="164" mass="19007">MSQLDQTQSLPLKAIHLPAEPGIWPLPWGYWALLAFVIFALVTVVVGLRMHKQKRRAKLAAIQLLKYESDSLTPSAANEILRQAALSYFPRQDIAKLTGNEWLNFLDSQLAAPRFTTHSELWMNTLYRAEKCEPETQLQLIEDCFYWLHNALPPKRQFKNWNKS</sequence>
<dbReference type="OrthoDB" id="283083at2"/>